<dbReference type="PANTHER" id="PTHR12778">
    <property type="entry name" value="SOLUTE CARRIER FAMILY 33 ACETYL-COA TRANSPORTER -RELATED"/>
    <property type="match status" value="1"/>
</dbReference>
<dbReference type="SUPFAM" id="SSF103473">
    <property type="entry name" value="MFS general substrate transporter"/>
    <property type="match status" value="1"/>
</dbReference>
<evidence type="ECO:0000313" key="9">
    <source>
        <dbReference type="Proteomes" id="UP000295304"/>
    </source>
</evidence>
<feature type="transmembrane region" description="Helical" evidence="7">
    <location>
        <begin position="384"/>
        <end position="405"/>
    </location>
</feature>
<keyword evidence="3" id="KW-0813">Transport</keyword>
<dbReference type="Proteomes" id="UP000295304">
    <property type="component" value="Unassembled WGS sequence"/>
</dbReference>
<dbReference type="Gene3D" id="1.20.1250.20">
    <property type="entry name" value="MFS general substrate transporter like domains"/>
    <property type="match status" value="2"/>
</dbReference>
<dbReference type="InterPro" id="IPR011701">
    <property type="entry name" value="MFS"/>
</dbReference>
<accession>A0A4V2UPE7</accession>
<name>A0A4V2UPE7_9PROT</name>
<dbReference type="PANTHER" id="PTHR12778:SF10">
    <property type="entry name" value="MAJOR FACILITATOR SUPERFAMILY DOMAIN-CONTAINING PROTEIN 3"/>
    <property type="match status" value="1"/>
</dbReference>
<dbReference type="GO" id="GO:0016020">
    <property type="term" value="C:membrane"/>
    <property type="evidence" value="ECO:0007669"/>
    <property type="project" value="UniProtKB-SubCell"/>
</dbReference>
<feature type="transmembrane region" description="Helical" evidence="7">
    <location>
        <begin position="88"/>
        <end position="108"/>
    </location>
</feature>
<keyword evidence="9" id="KW-1185">Reference proteome</keyword>
<dbReference type="EMBL" id="SLZW01000001">
    <property type="protein sequence ID" value="TCS64921.1"/>
    <property type="molecule type" value="Genomic_DNA"/>
</dbReference>
<comment type="subcellular location">
    <subcellularLocation>
        <location evidence="1">Membrane</location>
        <topology evidence="1">Multi-pass membrane protein</topology>
    </subcellularLocation>
</comment>
<dbReference type="RefSeq" id="WP_132937657.1">
    <property type="nucleotide sequence ID" value="NZ_CP119676.1"/>
</dbReference>
<feature type="transmembrane region" description="Helical" evidence="7">
    <location>
        <begin position="321"/>
        <end position="342"/>
    </location>
</feature>
<keyword evidence="6 7" id="KW-0472">Membrane</keyword>
<feature type="transmembrane region" description="Helical" evidence="7">
    <location>
        <begin position="257"/>
        <end position="281"/>
    </location>
</feature>
<proteinExistence type="inferred from homology"/>
<dbReference type="CDD" id="cd17486">
    <property type="entry name" value="MFS_AmpG_like"/>
    <property type="match status" value="1"/>
</dbReference>
<organism evidence="8 9">
    <name type="scientific">Varunaivibrio sulfuroxidans</name>
    <dbReference type="NCBI Taxonomy" id="1773489"/>
    <lineage>
        <taxon>Bacteria</taxon>
        <taxon>Pseudomonadati</taxon>
        <taxon>Pseudomonadota</taxon>
        <taxon>Alphaproteobacteria</taxon>
        <taxon>Rhodospirillales</taxon>
        <taxon>Magnetovibrionaceae</taxon>
        <taxon>Varunaivibrio</taxon>
    </lineage>
</organism>
<dbReference type="OrthoDB" id="9787815at2"/>
<keyword evidence="5 7" id="KW-1133">Transmembrane helix</keyword>
<comment type="similarity">
    <text evidence="2">Belongs to the major facilitator superfamily.</text>
</comment>
<keyword evidence="4 7" id="KW-0812">Transmembrane</keyword>
<feature type="transmembrane region" description="Helical" evidence="7">
    <location>
        <begin position="348"/>
        <end position="372"/>
    </location>
</feature>
<dbReference type="NCBIfam" id="TIGR00901">
    <property type="entry name" value="2A0125"/>
    <property type="match status" value="1"/>
</dbReference>
<protein>
    <submittedName>
        <fullName evidence="8">PAT family beta-lactamase induction signal transducer AmpG</fullName>
    </submittedName>
</protein>
<reference evidence="8 9" key="1">
    <citation type="submission" date="2019-03" db="EMBL/GenBank/DDBJ databases">
        <title>Genomic Encyclopedia of Type Strains, Phase IV (KMG-IV): sequencing the most valuable type-strain genomes for metagenomic binning, comparative biology and taxonomic classification.</title>
        <authorList>
            <person name="Goeker M."/>
        </authorList>
    </citation>
    <scope>NUCLEOTIDE SEQUENCE [LARGE SCALE GENOMIC DNA]</scope>
    <source>
        <strain evidence="8 9">DSM 101688</strain>
    </source>
</reference>
<gene>
    <name evidence="8" type="ORF">EDD55_101252</name>
</gene>
<feature type="transmembrane region" description="Helical" evidence="7">
    <location>
        <begin position="293"/>
        <end position="314"/>
    </location>
</feature>
<feature type="transmembrane region" description="Helical" evidence="7">
    <location>
        <begin position="50"/>
        <end position="67"/>
    </location>
</feature>
<dbReference type="InterPro" id="IPR036259">
    <property type="entry name" value="MFS_trans_sf"/>
</dbReference>
<dbReference type="GO" id="GO:0022857">
    <property type="term" value="F:transmembrane transporter activity"/>
    <property type="evidence" value="ECO:0007669"/>
    <property type="project" value="InterPro"/>
</dbReference>
<evidence type="ECO:0000256" key="7">
    <source>
        <dbReference type="SAM" id="Phobius"/>
    </source>
</evidence>
<dbReference type="Pfam" id="PF07690">
    <property type="entry name" value="MFS_1"/>
    <property type="match status" value="2"/>
</dbReference>
<evidence type="ECO:0000256" key="6">
    <source>
        <dbReference type="ARBA" id="ARBA00023136"/>
    </source>
</evidence>
<evidence type="ECO:0000256" key="5">
    <source>
        <dbReference type="ARBA" id="ARBA00022989"/>
    </source>
</evidence>
<evidence type="ECO:0000256" key="2">
    <source>
        <dbReference type="ARBA" id="ARBA00008335"/>
    </source>
</evidence>
<feature type="transmembrane region" description="Helical" evidence="7">
    <location>
        <begin position="180"/>
        <end position="198"/>
    </location>
</feature>
<evidence type="ECO:0000256" key="4">
    <source>
        <dbReference type="ARBA" id="ARBA00022692"/>
    </source>
</evidence>
<dbReference type="InterPro" id="IPR004752">
    <property type="entry name" value="AmpG_permease/AT-1"/>
</dbReference>
<evidence type="ECO:0000313" key="8">
    <source>
        <dbReference type="EMBL" id="TCS64921.1"/>
    </source>
</evidence>
<evidence type="ECO:0000256" key="1">
    <source>
        <dbReference type="ARBA" id="ARBA00004141"/>
    </source>
</evidence>
<sequence length="447" mass="48561">MRTWLSALEVYRDRRVLSLLFLGFSSGLPFGVLADPLSAWLVDEGVSKTEIGLFALVSLPYSIKFLWSPIMDKMALPLFTRLFGRRRGWVLFTQLVLLAAIGGMGMTMPGVDPWWTAALALAVAFSSASQDIVIDAYRVEILPADKLAAGAATAVFGWRLGQVGGGAAGLIFADIFPWQAVFWGMAAFVLVGIVAILINPEPVVRPSAESEAREQAVEDFLERKSHLRPWLAETLAWLYGAVVCPFADFMTRRGWGAILLFILLYKYGDAILAVMKVPFFLDIGFSKTEIAAVVKIFGFNAIIAGGVLGGVVLARFGMMRGLLLCGVLMAASNLVFVVQAWVGPDPRMLAVTVAVENITTGMGTTAFVAYLSSLCTVAYTASQYALLTSFMAFSRTLMSSGGGWLADQVNWVTFFVLTTLAAIPGLLLLLWMIRRFPPQEASPPPDR</sequence>
<feature type="transmembrane region" description="Helical" evidence="7">
    <location>
        <begin position="411"/>
        <end position="433"/>
    </location>
</feature>
<comment type="caution">
    <text evidence="8">The sequence shown here is derived from an EMBL/GenBank/DDBJ whole genome shotgun (WGS) entry which is preliminary data.</text>
</comment>
<evidence type="ECO:0000256" key="3">
    <source>
        <dbReference type="ARBA" id="ARBA00022448"/>
    </source>
</evidence>
<dbReference type="AlphaFoldDB" id="A0A4V2UPE7"/>